<comment type="caution">
    <text evidence="1">The sequence shown here is derived from an EMBL/GenBank/DDBJ whole genome shotgun (WGS) entry which is preliminary data.</text>
</comment>
<dbReference type="EMBL" id="CAKXAJ010025713">
    <property type="protein sequence ID" value="CAH2243073.1"/>
    <property type="molecule type" value="Genomic_DNA"/>
</dbReference>
<sequence>MSVNRRLSNPAFKTNQQYELNEEWNNFMKKIGEVSGLVRDMASGDKGKADAATAIADEYLKGKVILDEDVKMKVKGDRTVINHKAFRSLDKKDTGEMDKDAWMAEVGKDADRRALDRKIRKEKADTLKTQAIKAFRRQEYDRALSCYNRAIEQVKDNAMMYCDRALTNIKLGKYDKVFNDCEWAIRLNENSFKARLYKAKAYKELEEFDKLKECRTELDEKFPQHEDLIKYFLDKKEGVEDEEGDL</sequence>
<dbReference type="GO" id="GO:0007288">
    <property type="term" value="P:sperm axoneme assembly"/>
    <property type="evidence" value="ECO:0007669"/>
    <property type="project" value="TreeGrafter"/>
</dbReference>
<dbReference type="SMART" id="SM00028">
    <property type="entry name" value="TPR"/>
    <property type="match status" value="2"/>
</dbReference>
<evidence type="ECO:0000313" key="1">
    <source>
        <dbReference type="EMBL" id="CAH2243073.1"/>
    </source>
</evidence>
<organism evidence="1 2">
    <name type="scientific">Pararge aegeria aegeria</name>
    <dbReference type="NCBI Taxonomy" id="348720"/>
    <lineage>
        <taxon>Eukaryota</taxon>
        <taxon>Metazoa</taxon>
        <taxon>Ecdysozoa</taxon>
        <taxon>Arthropoda</taxon>
        <taxon>Hexapoda</taxon>
        <taxon>Insecta</taxon>
        <taxon>Pterygota</taxon>
        <taxon>Neoptera</taxon>
        <taxon>Endopterygota</taxon>
        <taxon>Lepidoptera</taxon>
        <taxon>Glossata</taxon>
        <taxon>Ditrysia</taxon>
        <taxon>Papilionoidea</taxon>
        <taxon>Nymphalidae</taxon>
        <taxon>Satyrinae</taxon>
        <taxon>Satyrini</taxon>
        <taxon>Parargina</taxon>
        <taxon>Pararge</taxon>
    </lineage>
</organism>
<dbReference type="OrthoDB" id="2017782at2759"/>
<dbReference type="InterPro" id="IPR011990">
    <property type="entry name" value="TPR-like_helical_dom_sf"/>
</dbReference>
<evidence type="ECO:0000313" key="2">
    <source>
        <dbReference type="Proteomes" id="UP000838756"/>
    </source>
</evidence>
<dbReference type="InterPro" id="IPR019734">
    <property type="entry name" value="TPR_rpt"/>
</dbReference>
<dbReference type="GO" id="GO:0005737">
    <property type="term" value="C:cytoplasm"/>
    <property type="evidence" value="ECO:0007669"/>
    <property type="project" value="TreeGrafter"/>
</dbReference>
<dbReference type="GO" id="GO:0005813">
    <property type="term" value="C:centrosome"/>
    <property type="evidence" value="ECO:0007669"/>
    <property type="project" value="TreeGrafter"/>
</dbReference>
<dbReference type="AlphaFoldDB" id="A0A8S4S084"/>
<accession>A0A8S4S084</accession>
<gene>
    <name evidence="1" type="primary">jg2179</name>
    <name evidence="1" type="ORF">PAEG_LOCUS19278</name>
</gene>
<dbReference type="Gene3D" id="1.25.40.10">
    <property type="entry name" value="Tetratricopeptide repeat domain"/>
    <property type="match status" value="1"/>
</dbReference>
<keyword evidence="2" id="KW-1185">Reference proteome</keyword>
<reference evidence="1" key="1">
    <citation type="submission" date="2022-03" db="EMBL/GenBank/DDBJ databases">
        <authorList>
            <person name="Lindestad O."/>
        </authorList>
    </citation>
    <scope>NUCLEOTIDE SEQUENCE</scope>
</reference>
<proteinExistence type="predicted"/>
<dbReference type="SUPFAM" id="SSF48452">
    <property type="entry name" value="TPR-like"/>
    <property type="match status" value="1"/>
</dbReference>
<dbReference type="GO" id="GO:0070286">
    <property type="term" value="P:axonemal dynein complex assembly"/>
    <property type="evidence" value="ECO:0007669"/>
    <property type="project" value="TreeGrafter"/>
</dbReference>
<dbReference type="InterPro" id="IPR043195">
    <property type="entry name" value="TTC12"/>
</dbReference>
<dbReference type="PANTHER" id="PTHR46540:SF1">
    <property type="entry name" value="TETRATRICOPEPTIDE REPEAT PROTEIN 12"/>
    <property type="match status" value="1"/>
</dbReference>
<dbReference type="PANTHER" id="PTHR46540">
    <property type="entry name" value="TETRATRICOPEPTIDE REPEAT PROTEIN 12"/>
    <property type="match status" value="1"/>
</dbReference>
<name>A0A8S4S084_9NEOP</name>
<dbReference type="Proteomes" id="UP000838756">
    <property type="component" value="Unassembled WGS sequence"/>
</dbReference>
<protein>
    <submittedName>
        <fullName evidence="1">Jg2179 protein</fullName>
    </submittedName>
</protein>